<reference evidence="1 2" key="1">
    <citation type="journal article" date="2010" name="DNA Res.">
        <title>Genome sequence of Kitasatospora setae NBRC 14216T: an evolutionary snapshot of the family Streptomycetaceae.</title>
        <authorList>
            <person name="Ichikawa N."/>
            <person name="Oguchi A."/>
            <person name="Ikeda H."/>
            <person name="Ishikawa J."/>
            <person name="Kitani S."/>
            <person name="Watanabe Y."/>
            <person name="Nakamura S."/>
            <person name="Katano Y."/>
            <person name="Kishi E."/>
            <person name="Sasagawa M."/>
            <person name="Ankai A."/>
            <person name="Fukui S."/>
            <person name="Hashimoto Y."/>
            <person name="Kamata S."/>
            <person name="Otoguro M."/>
            <person name="Tanikawa S."/>
            <person name="Nihira T."/>
            <person name="Horinouchi S."/>
            <person name="Ohnishi Y."/>
            <person name="Hayakawa M."/>
            <person name="Kuzuyama T."/>
            <person name="Arisawa A."/>
            <person name="Nomoto F."/>
            <person name="Miura H."/>
            <person name="Takahashi Y."/>
            <person name="Fujita N."/>
        </authorList>
    </citation>
    <scope>NUCLEOTIDE SEQUENCE [LARGE SCALE GENOMIC DNA]</scope>
    <source>
        <strain evidence="2">ATCC 33774 / DSM 43861 / JCM 3304 / KCC A-0304 / NBRC 14216 / KM-6054</strain>
    </source>
</reference>
<proteinExistence type="predicted"/>
<dbReference type="PATRIC" id="fig|452652.3.peg.6457"/>
<dbReference type="RefSeq" id="WP_014139490.1">
    <property type="nucleotide sequence ID" value="NC_016109.1"/>
</dbReference>
<dbReference type="eggNOG" id="ENOG50344RN">
    <property type="taxonomic scope" value="Bacteria"/>
</dbReference>
<gene>
    <name evidence="1" type="ordered locus">KSE_64350</name>
</gene>
<dbReference type="KEGG" id="ksk:KSE_64350"/>
<protein>
    <submittedName>
        <fullName evidence="1">Uncharacterized protein</fullName>
    </submittedName>
</protein>
<dbReference type="Proteomes" id="UP000007076">
    <property type="component" value="Chromosome"/>
</dbReference>
<accession>E4N210</accession>
<name>E4N210_KITSK</name>
<dbReference type="EMBL" id="AP010968">
    <property type="protein sequence ID" value="BAJ32194.1"/>
    <property type="molecule type" value="Genomic_DNA"/>
</dbReference>
<dbReference type="STRING" id="452652.KSE_64350"/>
<evidence type="ECO:0000313" key="1">
    <source>
        <dbReference type="EMBL" id="BAJ32194.1"/>
    </source>
</evidence>
<sequence length="143" mass="15893">MARKPPGAVRALLAVPRRALHRPVRPLRGLPARTVAAVRRFEAARLWPGAVADALHAYEGFLRQPGQYLYVPLSDCPCCDPLEARDTLELALRLLPRPAGAPLRAAVDRLDTEFRRRTLPDPRAAPAGAWHAAAWWRRRLTGS</sequence>
<dbReference type="AlphaFoldDB" id="E4N210"/>
<dbReference type="HOGENOM" id="CLU_159113_0_0_11"/>
<organism evidence="1 2">
    <name type="scientific">Kitasatospora setae (strain ATCC 33774 / DSM 43861 / JCM 3304 / KCC A-0304 / NBRC 14216 / KM-6054)</name>
    <name type="common">Streptomyces setae</name>
    <dbReference type="NCBI Taxonomy" id="452652"/>
    <lineage>
        <taxon>Bacteria</taxon>
        <taxon>Bacillati</taxon>
        <taxon>Actinomycetota</taxon>
        <taxon>Actinomycetes</taxon>
        <taxon>Kitasatosporales</taxon>
        <taxon>Streptomycetaceae</taxon>
        <taxon>Kitasatospora</taxon>
    </lineage>
</organism>
<evidence type="ECO:0000313" key="2">
    <source>
        <dbReference type="Proteomes" id="UP000007076"/>
    </source>
</evidence>
<keyword evidence="2" id="KW-1185">Reference proteome</keyword>